<evidence type="ECO:0000256" key="1">
    <source>
        <dbReference type="ARBA" id="ARBA00010251"/>
    </source>
</evidence>
<dbReference type="PANTHER" id="PTHR14392">
    <property type="entry name" value="NIBAN FAMILY MEMBER"/>
    <property type="match status" value="1"/>
</dbReference>
<reference evidence="4" key="1">
    <citation type="submission" date="2025-08" db="UniProtKB">
        <authorList>
            <consortium name="Ensembl"/>
        </authorList>
    </citation>
    <scope>IDENTIFICATION</scope>
</reference>
<sequence length="657" mass="74888">MGARFTCQLNSKEHNFISECVADILDDLTPLYKHHYCSHLLTHLRRKHTEPTEPRPHIQHTDVLTHGGIVIEETLPQCLDGIWTYCHLQVTSSFAVESRNAREVFKGGWGCKTELTLSGCHICTSVPEHRELVYDMCRHITGRFRDKLACWDCPTAFPVLIQHPYSGPVCLATASYEEQTRWANILRAATQHQSSVLWRDESPEAKAFLDAVSSLKKLRGKCHSEAHSVGDEEEVLIGIVMEEMIPYLKEEVFPRITAHRSRRRKAWIKLLSEVYETVKLQVKTAMVVLKEELSLFQSDMEERISAGLEQANLLQDRIAHTITEDMCEPVLQSLQHVVSPRLHPTLQEVAVPICDGFASIWECFLETCDNVIDAASPNTSTKDIKEEVLTLLSSFGPDNSRMWECLDRLELSSEGRSWLQNTWGVHSETWRPLLLKAQNDLHKVADMCAKMFWRLVSRYPCFSIESSQLTAVLSRVKDKVLKNLEADMLALRSEIILDVMLQITLPAFQQGVNEQNLSCYDAMISPEQALFIHPDIIFNSIMKDNLSTYIQTEMRYFLPQHLVPLPVSAGSTCSCSSDISEPAYHKLLPRCDSQETFVYASEGSSSESETLTPSSMSEREDTLRSSENSEKQRLLNVMKYIRFSEPRRSYRTESGKV</sequence>
<feature type="region of interest" description="Disordered" evidence="2">
    <location>
        <begin position="600"/>
        <end position="631"/>
    </location>
</feature>
<dbReference type="Proteomes" id="UP000264800">
    <property type="component" value="Unplaced"/>
</dbReference>
<dbReference type="AlphaFoldDB" id="A0A3Q3B9D5"/>
<dbReference type="OMA" id="ITEDMCE"/>
<dbReference type="InterPro" id="IPR026088">
    <property type="entry name" value="Niban-like"/>
</dbReference>
<dbReference type="PANTHER" id="PTHR14392:SF3">
    <property type="entry name" value="PROTEIN NIBAN 1"/>
    <property type="match status" value="1"/>
</dbReference>
<evidence type="ECO:0000313" key="4">
    <source>
        <dbReference type="Ensembl" id="ENSKMAP00000026050.1"/>
    </source>
</evidence>
<evidence type="ECO:0000313" key="5">
    <source>
        <dbReference type="Proteomes" id="UP000264800"/>
    </source>
</evidence>
<protein>
    <submittedName>
        <fullName evidence="4">Protein Niban</fullName>
    </submittedName>
</protein>
<feature type="domain" description="Niban 1/2/3" evidence="3">
    <location>
        <begin position="333"/>
        <end position="506"/>
    </location>
</feature>
<dbReference type="OrthoDB" id="9412522at2759"/>
<dbReference type="RefSeq" id="XP_017281112.1">
    <property type="nucleotide sequence ID" value="XM_017425623.3"/>
</dbReference>
<dbReference type="Ensembl" id="ENSKMAT00000026377.1">
    <property type="protein sequence ID" value="ENSKMAP00000026050.1"/>
    <property type="gene ID" value="ENSKMAG00000019308.1"/>
</dbReference>
<evidence type="ECO:0000256" key="2">
    <source>
        <dbReference type="SAM" id="MobiDB-lite"/>
    </source>
</evidence>
<accession>A0A3Q3B9D5</accession>
<reference evidence="4" key="2">
    <citation type="submission" date="2025-09" db="UniProtKB">
        <authorList>
            <consortium name="Ensembl"/>
        </authorList>
    </citation>
    <scope>IDENTIFICATION</scope>
</reference>
<evidence type="ECO:0000259" key="3">
    <source>
        <dbReference type="Pfam" id="PF26086"/>
    </source>
</evidence>
<keyword evidence="5" id="KW-1185">Reference proteome</keyword>
<feature type="compositionally biased region" description="Basic and acidic residues" evidence="2">
    <location>
        <begin position="617"/>
        <end position="631"/>
    </location>
</feature>
<dbReference type="Pfam" id="PF26086">
    <property type="entry name" value="Niban2"/>
    <property type="match status" value="1"/>
</dbReference>
<feature type="compositionally biased region" description="Low complexity" evidence="2">
    <location>
        <begin position="601"/>
        <end position="616"/>
    </location>
</feature>
<dbReference type="InterPro" id="IPR059060">
    <property type="entry name" value="Niban_1/2/3_dom"/>
</dbReference>
<name>A0A3Q3B9D5_KRYMA</name>
<organism evidence="4 5">
    <name type="scientific">Kryptolebias marmoratus</name>
    <name type="common">Mangrove killifish</name>
    <name type="synonym">Rivulus marmoratus</name>
    <dbReference type="NCBI Taxonomy" id="37003"/>
    <lineage>
        <taxon>Eukaryota</taxon>
        <taxon>Metazoa</taxon>
        <taxon>Chordata</taxon>
        <taxon>Craniata</taxon>
        <taxon>Vertebrata</taxon>
        <taxon>Euteleostomi</taxon>
        <taxon>Actinopterygii</taxon>
        <taxon>Neopterygii</taxon>
        <taxon>Teleostei</taxon>
        <taxon>Neoteleostei</taxon>
        <taxon>Acanthomorphata</taxon>
        <taxon>Ovalentaria</taxon>
        <taxon>Atherinomorphae</taxon>
        <taxon>Cyprinodontiformes</taxon>
        <taxon>Rivulidae</taxon>
        <taxon>Kryptolebias</taxon>
    </lineage>
</organism>
<dbReference type="GeneTree" id="ENSGT00940000154149"/>
<dbReference type="GeneID" id="108241473"/>
<dbReference type="Pfam" id="PF26089">
    <property type="entry name" value="PH_Niban2"/>
    <property type="match status" value="1"/>
</dbReference>
<proteinExistence type="inferred from homology"/>
<comment type="similarity">
    <text evidence="1">Belongs to the Niban family.</text>
</comment>